<evidence type="ECO:0000313" key="2">
    <source>
        <dbReference type="Proteomes" id="UP001189429"/>
    </source>
</evidence>
<protein>
    <recommendedName>
        <fullName evidence="3">RNA-directed RNA polymerase</fullName>
    </recommendedName>
</protein>
<reference evidence="1" key="1">
    <citation type="submission" date="2023-10" db="EMBL/GenBank/DDBJ databases">
        <authorList>
            <person name="Chen Y."/>
            <person name="Shah S."/>
            <person name="Dougan E. K."/>
            <person name="Thang M."/>
            <person name="Chan C."/>
        </authorList>
    </citation>
    <scope>NUCLEOTIDE SEQUENCE [LARGE SCALE GENOMIC DNA]</scope>
</reference>
<organism evidence="1 2">
    <name type="scientific">Prorocentrum cordatum</name>
    <dbReference type="NCBI Taxonomy" id="2364126"/>
    <lineage>
        <taxon>Eukaryota</taxon>
        <taxon>Sar</taxon>
        <taxon>Alveolata</taxon>
        <taxon>Dinophyceae</taxon>
        <taxon>Prorocentrales</taxon>
        <taxon>Prorocentraceae</taxon>
        <taxon>Prorocentrum</taxon>
    </lineage>
</organism>
<name>A0ABN9RX06_9DINO</name>
<evidence type="ECO:0008006" key="3">
    <source>
        <dbReference type="Google" id="ProtNLM"/>
    </source>
</evidence>
<accession>A0ABN9RX06</accession>
<gene>
    <name evidence="1" type="ORF">PCOR1329_LOCUS24469</name>
</gene>
<sequence length="848" mass="94651">MHSRLDIFGTFTAKPHPFVFKRRGSNSKSHQAAVQMLLAGKAAPVAPSVGAFQAVLAHFQEGKARSSAGVQDVGKRKKVRVMGFCLAEAVRMSQREFIAGARSLTIMQDSRKHKLLMRFKAANDDLDVREGVLGHIQLKQGAGADDLMKASMRIITNFCTPLLGAPRNRAPRVKVDQALLKAVLHKIERYAADAAPDEQLAGNLLRGRPYRAPSVKEMWSPLPNLRIVSREHFIVNMRIKDMSMCACRFDSHSKPTGRGVLFYEPCLLTAMQIAQVRRGSSEGDIAADFLDYVDEEKLLQLGMLADAGDEALAHTRICDADDLDEAELPSHNAFFLQRIAMLFVESHCYDLGYTKFVHDALVRRPVTIFVRGHPRTIGGPGSVTPEIKERCRNRMVAWCRLAQATVKAEWPDFEVMAAFDAFNLQTVGRHAPETKTANKAHCEMIANTLGLDLPALLNGYSSVLPVALQKKKASLGLSNVEAWKMAMSQFKAARKETTQISALRAALVRYAAWVGSSSRVERSFKQFQWAVEQRRSSCSDALENDEIQLVCWEKCMDKSTIAEVAQVVWQLCKYGNPRTPGPWGRVDKGVSKKNIKRKAAALMDSENVRRESVRGGGWTDSHSRQETTLKHKRMEYFVDSIMDGTTSVKDLSEEMCHVVLQEVERRRKASLSRSAKWRRNGDAFAGPKRSLEGLRLFVEKDVDVCEVDLVRSIRKDNMARTTDRSQADIYVVGMPAAVSQRTGWARAMRGGVVSTLEFAMSHAEQGTAIAYECAAKKRRQVFAADSFIEAHPVVYDVIHACSTMQGNTWTWLKSANDVRDKSLTLKQAGREAELLALVSPREKRDLPE</sequence>
<dbReference type="EMBL" id="CAUYUJ010008425">
    <property type="protein sequence ID" value="CAK0823904.1"/>
    <property type="molecule type" value="Genomic_DNA"/>
</dbReference>
<feature type="non-terminal residue" evidence="1">
    <location>
        <position position="848"/>
    </location>
</feature>
<keyword evidence="2" id="KW-1185">Reference proteome</keyword>
<dbReference type="Proteomes" id="UP001189429">
    <property type="component" value="Unassembled WGS sequence"/>
</dbReference>
<evidence type="ECO:0000313" key="1">
    <source>
        <dbReference type="EMBL" id="CAK0823904.1"/>
    </source>
</evidence>
<comment type="caution">
    <text evidence="1">The sequence shown here is derived from an EMBL/GenBank/DDBJ whole genome shotgun (WGS) entry which is preliminary data.</text>
</comment>
<proteinExistence type="predicted"/>